<keyword evidence="5" id="KW-0325">Glycoprotein</keyword>
<organism evidence="9 10">
    <name type="scientific">Planoprotostelium fungivorum</name>
    <dbReference type="NCBI Taxonomy" id="1890364"/>
    <lineage>
        <taxon>Eukaryota</taxon>
        <taxon>Amoebozoa</taxon>
        <taxon>Evosea</taxon>
        <taxon>Variosea</taxon>
        <taxon>Cavosteliida</taxon>
        <taxon>Cavosteliaceae</taxon>
        <taxon>Planoprotostelium</taxon>
    </lineage>
</organism>
<dbReference type="GO" id="GO:0016020">
    <property type="term" value="C:membrane"/>
    <property type="evidence" value="ECO:0007669"/>
    <property type="project" value="UniProtKB-SubCell"/>
</dbReference>
<protein>
    <submittedName>
        <fullName evidence="9">Transmembrane protein</fullName>
    </submittedName>
</protein>
<evidence type="ECO:0000256" key="4">
    <source>
        <dbReference type="ARBA" id="ARBA00023136"/>
    </source>
</evidence>
<comment type="subcellular location">
    <subcellularLocation>
        <location evidence="1">Membrane</location>
        <topology evidence="1">Multi-pass membrane protein</topology>
    </subcellularLocation>
</comment>
<dbReference type="InParanoid" id="A0A2P6NK72"/>
<comment type="similarity">
    <text evidence="6">Belongs to the TMEM104 family.</text>
</comment>
<feature type="transmembrane region" description="Helical" evidence="7">
    <location>
        <begin position="173"/>
        <end position="192"/>
    </location>
</feature>
<keyword evidence="4 7" id="KW-0472">Membrane</keyword>
<feature type="transmembrane region" description="Helical" evidence="7">
    <location>
        <begin position="392"/>
        <end position="415"/>
    </location>
</feature>
<feature type="transmembrane region" description="Helical" evidence="7">
    <location>
        <begin position="436"/>
        <end position="458"/>
    </location>
</feature>
<keyword evidence="10" id="KW-1185">Reference proteome</keyword>
<reference evidence="9 10" key="1">
    <citation type="journal article" date="2018" name="Genome Biol. Evol.">
        <title>Multiple Roots of Fruiting Body Formation in Amoebozoa.</title>
        <authorList>
            <person name="Hillmann F."/>
            <person name="Forbes G."/>
            <person name="Novohradska S."/>
            <person name="Ferling I."/>
            <person name="Riege K."/>
            <person name="Groth M."/>
            <person name="Westermann M."/>
            <person name="Marz M."/>
            <person name="Spaller T."/>
            <person name="Winckler T."/>
            <person name="Schaap P."/>
            <person name="Glockner G."/>
        </authorList>
    </citation>
    <scope>NUCLEOTIDE SEQUENCE [LARGE SCALE GENOMIC DNA]</scope>
    <source>
        <strain evidence="9 10">Jena</strain>
    </source>
</reference>
<feature type="transmembrane region" description="Helical" evidence="7">
    <location>
        <begin position="241"/>
        <end position="260"/>
    </location>
</feature>
<evidence type="ECO:0000256" key="7">
    <source>
        <dbReference type="SAM" id="Phobius"/>
    </source>
</evidence>
<dbReference type="PANTHER" id="PTHR16189:SF0">
    <property type="entry name" value="TRANSMEMBRANE PROTEIN 104"/>
    <property type="match status" value="1"/>
</dbReference>
<feature type="transmembrane region" description="Helical" evidence="7">
    <location>
        <begin position="318"/>
        <end position="346"/>
    </location>
</feature>
<keyword evidence="2 7" id="KW-0812">Transmembrane</keyword>
<evidence type="ECO:0000256" key="6">
    <source>
        <dbReference type="ARBA" id="ARBA00038166"/>
    </source>
</evidence>
<dbReference type="Pfam" id="PF01490">
    <property type="entry name" value="Aa_trans"/>
    <property type="match status" value="1"/>
</dbReference>
<dbReference type="OrthoDB" id="294541at2759"/>
<sequence>MAGDTAAGASYGGPVAWIYIFNLIVGVGSLNLPSGFAAAGLIQGCIFLGIMGFLAFITVTWIIEVLAAGNALLSLEKSGKSEIHPEEETYRRTVIYDDKTPLIQNTDHETMLGEESRFQIKDRIELGMLARLFLGDIGQKIYLYGDLSIYAVIVSNSLTEFIPLGSLTQDEAYYIWLTIFTLCMVPLTFFNFQKTKYLQYGTLATRNIALFMMIIFAIVFLCKGEGAPKESVPWFTPQGTPNMFGVGIYAFMCHHSLPSLVTPIKNKSRLTLLLAGVFLSIGIVYVTLCSTAVAAFGNTGIQGLYNNNFRHVNWMSDGLANVVGGFLALFPVFTLTSNFPLIAITLRNNLTILFPSMKGSFGKQIQLSLIATIPPIALSYVCGMRRTDAAKILIAVTGSYPGLCIMFIIPAALVYAARRRMKSVLPGEKNPHSSPFAHLFFVIAIMVACLVALGFIIYNQIQLAQGKSTGGH</sequence>
<feature type="transmembrane region" description="Helical" evidence="7">
    <location>
        <begin position="44"/>
        <end position="63"/>
    </location>
</feature>
<dbReference type="EMBL" id="MDYQ01000065">
    <property type="protein sequence ID" value="PRP84336.1"/>
    <property type="molecule type" value="Genomic_DNA"/>
</dbReference>
<evidence type="ECO:0000259" key="8">
    <source>
        <dbReference type="Pfam" id="PF01490"/>
    </source>
</evidence>
<evidence type="ECO:0000256" key="1">
    <source>
        <dbReference type="ARBA" id="ARBA00004141"/>
    </source>
</evidence>
<feature type="transmembrane region" description="Helical" evidence="7">
    <location>
        <begin position="204"/>
        <end position="221"/>
    </location>
</feature>
<accession>A0A2P6NK72</accession>
<evidence type="ECO:0000256" key="3">
    <source>
        <dbReference type="ARBA" id="ARBA00022989"/>
    </source>
</evidence>
<evidence type="ECO:0000313" key="10">
    <source>
        <dbReference type="Proteomes" id="UP000241769"/>
    </source>
</evidence>
<evidence type="ECO:0000313" key="9">
    <source>
        <dbReference type="EMBL" id="PRP84336.1"/>
    </source>
</evidence>
<dbReference type="FunCoup" id="A0A2P6NK72">
    <property type="interactions" value="16"/>
</dbReference>
<proteinExistence type="inferred from homology"/>
<feature type="domain" description="Amino acid transporter transmembrane" evidence="8">
    <location>
        <begin position="16"/>
        <end position="451"/>
    </location>
</feature>
<name>A0A2P6NK72_9EUKA</name>
<keyword evidence="3 7" id="KW-1133">Transmembrane helix</keyword>
<dbReference type="Proteomes" id="UP000241769">
    <property type="component" value="Unassembled WGS sequence"/>
</dbReference>
<feature type="transmembrane region" description="Helical" evidence="7">
    <location>
        <begin position="272"/>
        <end position="298"/>
    </location>
</feature>
<comment type="caution">
    <text evidence="9">The sequence shown here is derived from an EMBL/GenBank/DDBJ whole genome shotgun (WGS) entry which is preliminary data.</text>
</comment>
<evidence type="ECO:0000256" key="2">
    <source>
        <dbReference type="ARBA" id="ARBA00022692"/>
    </source>
</evidence>
<dbReference type="InterPro" id="IPR013057">
    <property type="entry name" value="AA_transpt_TM"/>
</dbReference>
<dbReference type="AlphaFoldDB" id="A0A2P6NK72"/>
<feature type="transmembrane region" description="Helical" evidence="7">
    <location>
        <begin position="15"/>
        <end position="32"/>
    </location>
</feature>
<evidence type="ECO:0000256" key="5">
    <source>
        <dbReference type="ARBA" id="ARBA00023180"/>
    </source>
</evidence>
<gene>
    <name evidence="9" type="ORF">PROFUN_07637</name>
</gene>
<dbReference type="PANTHER" id="PTHR16189">
    <property type="entry name" value="TRANSMEMBRANE PROTEIN 104-RELATED"/>
    <property type="match status" value="1"/>
</dbReference>